<evidence type="ECO:0000256" key="8">
    <source>
        <dbReference type="RuleBase" id="RU365088"/>
    </source>
</evidence>
<dbReference type="HOGENOM" id="CLU_001265_47_0_5"/>
<dbReference type="SUPFAM" id="SSF103473">
    <property type="entry name" value="MFS general substrate transporter"/>
    <property type="match status" value="1"/>
</dbReference>
<keyword evidence="11" id="KW-1185">Reference proteome</keyword>
<dbReference type="InterPro" id="IPR020846">
    <property type="entry name" value="MFS_dom"/>
</dbReference>
<dbReference type="AlphaFoldDB" id="L0EUL5"/>
<dbReference type="eggNOG" id="COG2814">
    <property type="taxonomic scope" value="Bacteria"/>
</dbReference>
<keyword evidence="6 8" id="KW-1133">Transmembrane helix</keyword>
<dbReference type="CDD" id="cd17320">
    <property type="entry name" value="MFS_MdfA_MDR_like"/>
    <property type="match status" value="1"/>
</dbReference>
<dbReference type="PANTHER" id="PTHR23502">
    <property type="entry name" value="MAJOR FACILITATOR SUPERFAMILY"/>
    <property type="match status" value="1"/>
</dbReference>
<keyword evidence="7 8" id="KW-0472">Membrane</keyword>
<feature type="transmembrane region" description="Helical" evidence="8">
    <location>
        <begin position="315"/>
        <end position="335"/>
    </location>
</feature>
<dbReference type="PROSITE" id="PS50850">
    <property type="entry name" value="MFS"/>
    <property type="match status" value="1"/>
</dbReference>
<gene>
    <name evidence="10" type="ordered locus">B488_05280</name>
</gene>
<dbReference type="InterPro" id="IPR036259">
    <property type="entry name" value="MFS_trans_sf"/>
</dbReference>
<sequence length="413" mass="46070">MAKHIFPKKLKQANMRSAEFITLMAMLMAMNSLAIDIMLPSLPEIAKTLHVVSENDRQHVISFYLIGFGIAQLFYGPFSDRFGRKVVILTGLYIYMLSSITVLAVDSFTELLILRFIQGIGAAATRVITVSIIRDLYHGKEMAKIMSITIMLFMAMPILAPVIGQSIILITNSWYWIFISMAIIISILILWCSLRLPETLDPKDRRPLNFISVAEGLVSIFKNRLAIFYTLANSLILGSLLGFVSTSQQIYTEVYDLGVLFPLAFAIGGVSISIASLINSRLVEHLGARLVSHLAMISFVGITSLWFLIQISEPTPMNIVIFISFFFLATFNFALMNSNFTSICMEPFPNLAGMAASIFGFINTIASTIISVIIGQFYNKTTLPIVTSYFIISIITLFLVLFAEKGKLFKHSR</sequence>
<feature type="domain" description="Major facilitator superfamily (MFS) profile" evidence="9">
    <location>
        <begin position="20"/>
        <end position="405"/>
    </location>
</feature>
<evidence type="ECO:0000256" key="2">
    <source>
        <dbReference type="ARBA" id="ARBA00006236"/>
    </source>
</evidence>
<dbReference type="InterPro" id="IPR011701">
    <property type="entry name" value="MFS"/>
</dbReference>
<dbReference type="GO" id="GO:1990961">
    <property type="term" value="P:xenobiotic detoxification by transmembrane export across the plasma membrane"/>
    <property type="evidence" value="ECO:0007669"/>
    <property type="project" value="InterPro"/>
</dbReference>
<accession>L0EUL5</accession>
<protein>
    <recommendedName>
        <fullName evidence="8">Bcr/CflA family efflux transporter</fullName>
    </recommendedName>
</protein>
<feature type="transmembrane region" description="Helical" evidence="8">
    <location>
        <begin position="111"/>
        <end position="133"/>
    </location>
</feature>
<feature type="transmembrane region" description="Helical" evidence="8">
    <location>
        <begin position="145"/>
        <end position="168"/>
    </location>
</feature>
<evidence type="ECO:0000256" key="4">
    <source>
        <dbReference type="ARBA" id="ARBA00022475"/>
    </source>
</evidence>
<evidence type="ECO:0000313" key="10">
    <source>
        <dbReference type="EMBL" id="AGA64520.1"/>
    </source>
</evidence>
<dbReference type="Pfam" id="PF07690">
    <property type="entry name" value="MFS_1"/>
    <property type="match status" value="1"/>
</dbReference>
<dbReference type="EMBL" id="CP003789">
    <property type="protein sequence ID" value="AGA64520.1"/>
    <property type="molecule type" value="Genomic_DNA"/>
</dbReference>
<keyword evidence="8" id="KW-0997">Cell inner membrane</keyword>
<evidence type="ECO:0000259" key="9">
    <source>
        <dbReference type="PROSITE" id="PS50850"/>
    </source>
</evidence>
<feature type="transmembrane region" description="Helical" evidence="8">
    <location>
        <begin position="290"/>
        <end position="309"/>
    </location>
</feature>
<feature type="transmembrane region" description="Helical" evidence="8">
    <location>
        <begin position="87"/>
        <end position="105"/>
    </location>
</feature>
<evidence type="ECO:0000256" key="5">
    <source>
        <dbReference type="ARBA" id="ARBA00022692"/>
    </source>
</evidence>
<dbReference type="InterPro" id="IPR004812">
    <property type="entry name" value="Efflux_drug-R_Bcr/CmlA"/>
</dbReference>
<evidence type="ECO:0000256" key="6">
    <source>
        <dbReference type="ARBA" id="ARBA00022989"/>
    </source>
</evidence>
<proteinExistence type="inferred from homology"/>
<comment type="subcellular location">
    <subcellularLocation>
        <location evidence="8">Cell inner membrane</location>
        <topology evidence="8">Multi-pass membrane protein</topology>
    </subcellularLocation>
    <subcellularLocation>
        <location evidence="1">Cell membrane</location>
        <topology evidence="1">Multi-pass membrane protein</topology>
    </subcellularLocation>
</comment>
<dbReference type="Proteomes" id="UP000010799">
    <property type="component" value="Chromosome"/>
</dbReference>
<feature type="transmembrane region" description="Helical" evidence="8">
    <location>
        <begin position="226"/>
        <end position="245"/>
    </location>
</feature>
<feature type="transmembrane region" description="Helical" evidence="8">
    <location>
        <begin position="356"/>
        <end position="378"/>
    </location>
</feature>
<feature type="transmembrane region" description="Helical" evidence="8">
    <location>
        <begin position="59"/>
        <end position="75"/>
    </location>
</feature>
<keyword evidence="4" id="KW-1003">Cell membrane</keyword>
<feature type="transmembrane region" description="Helical" evidence="8">
    <location>
        <begin position="20"/>
        <end position="39"/>
    </location>
</feature>
<evidence type="ECO:0000256" key="7">
    <source>
        <dbReference type="ARBA" id="ARBA00023136"/>
    </source>
</evidence>
<dbReference type="Gene3D" id="1.20.1720.10">
    <property type="entry name" value="Multidrug resistance protein D"/>
    <property type="match status" value="1"/>
</dbReference>
<reference evidence="10 11" key="1">
    <citation type="journal article" date="2012" name="Stand. Genomic Sci.">
        <title>Complete genome sequence of Liberibacter crescens BT-1.</title>
        <authorList>
            <person name="Leonard M.T."/>
            <person name="Fagen J.R."/>
            <person name="Davis-Richardson A.G."/>
            <person name="Davis M.J."/>
            <person name="Triplett E.W."/>
        </authorList>
    </citation>
    <scope>NUCLEOTIDE SEQUENCE [LARGE SCALE GENOMIC DNA]</scope>
    <source>
        <strain evidence="10 11">BT-1</strain>
    </source>
</reference>
<feature type="transmembrane region" description="Helical" evidence="8">
    <location>
        <begin position="257"/>
        <end position="278"/>
    </location>
</feature>
<dbReference type="NCBIfam" id="TIGR00710">
    <property type="entry name" value="efflux_Bcr_CflA"/>
    <property type="match status" value="1"/>
</dbReference>
<feature type="transmembrane region" description="Helical" evidence="8">
    <location>
        <begin position="384"/>
        <end position="403"/>
    </location>
</feature>
<organism evidence="10 11">
    <name type="scientific">Liberibacter crescens (strain BT-1)</name>
    <dbReference type="NCBI Taxonomy" id="1215343"/>
    <lineage>
        <taxon>Bacteria</taxon>
        <taxon>Pseudomonadati</taxon>
        <taxon>Pseudomonadota</taxon>
        <taxon>Alphaproteobacteria</taxon>
        <taxon>Hyphomicrobiales</taxon>
        <taxon>Rhizobiaceae</taxon>
        <taxon>Liberibacter</taxon>
    </lineage>
</organism>
<evidence type="ECO:0000313" key="11">
    <source>
        <dbReference type="Proteomes" id="UP000010799"/>
    </source>
</evidence>
<dbReference type="PATRIC" id="fig|1215343.11.peg.538"/>
<dbReference type="KEGG" id="lcc:B488_05280"/>
<name>L0EUL5_LIBCB</name>
<comment type="similarity">
    <text evidence="2 8">Belongs to the major facilitator superfamily. Bcr/CmlA family.</text>
</comment>
<dbReference type="GO" id="GO:0042910">
    <property type="term" value="F:xenobiotic transmembrane transporter activity"/>
    <property type="evidence" value="ECO:0007669"/>
    <property type="project" value="InterPro"/>
</dbReference>
<evidence type="ECO:0000256" key="3">
    <source>
        <dbReference type="ARBA" id="ARBA00022448"/>
    </source>
</evidence>
<dbReference type="STRING" id="1215343.B488_05280"/>
<dbReference type="GO" id="GO:0005886">
    <property type="term" value="C:plasma membrane"/>
    <property type="evidence" value="ECO:0007669"/>
    <property type="project" value="UniProtKB-SubCell"/>
</dbReference>
<dbReference type="RefSeq" id="WP_015272947.1">
    <property type="nucleotide sequence ID" value="NC_019907.1"/>
</dbReference>
<dbReference type="PANTHER" id="PTHR23502:SF132">
    <property type="entry name" value="POLYAMINE TRANSPORTER 2-RELATED"/>
    <property type="match status" value="1"/>
</dbReference>
<keyword evidence="3 8" id="KW-0813">Transport</keyword>
<evidence type="ECO:0000256" key="1">
    <source>
        <dbReference type="ARBA" id="ARBA00004651"/>
    </source>
</evidence>
<feature type="transmembrane region" description="Helical" evidence="8">
    <location>
        <begin position="174"/>
        <end position="196"/>
    </location>
</feature>
<keyword evidence="5 8" id="KW-0812">Transmembrane</keyword>